<sequence>MQALSSPQQQGFERLDKDQQLRRPNQSKGPSPVVLLMLLSLIPVMFCAALGIRYVTRGPRIVHNAGTPKTTAVTPYEPPPGSEKHDGELPADVQPQHYDVTLVLKGTTLADPNLEVSGRVAAKLKAEAATSKIILKAAPETITGVKMALLTDDAPTPTSVKITSLSVSTSFLIATLENPLVAQKSYTLLTELARMQLTKDTAHKAFPCFEKTGVNVPIELTLQTPADLIAVSNAPPEAHSFLAGALNEHKFRATMPMPPDMLAWSVFPNTMTKFDAIPNLVFSKPADAQDSLGLIVLDDATAPEALCAKIATQWTHVLMRQPSTETWLAKAGVKYLCRLAETDKSNLPTVFMNDLKECIKPTPAAGTKDLLVFRMMHIIHGDAAFQTAIQKYVTATIFGSAADDKEHAIFAPLVPKEHVVAWLKEDFKAKKVVREFGTTKKITWKNADTTNTPFAKSAESGTITLPAPAPVVVEWLNATKADFVVTAEDNKPLYVNPSMMACYGVELDSKSWELIGKSIETAQPDAINGWYLLGEAAKQFKAV</sequence>
<accession>A0ACB7SZY8</accession>
<comment type="caution">
    <text evidence="1">The sequence shown here is derived from an EMBL/GenBank/DDBJ whole genome shotgun (WGS) entry which is preliminary data.</text>
</comment>
<organism evidence="1 2">
    <name type="scientific">Hyalomma asiaticum</name>
    <name type="common">Tick</name>
    <dbReference type="NCBI Taxonomy" id="266040"/>
    <lineage>
        <taxon>Eukaryota</taxon>
        <taxon>Metazoa</taxon>
        <taxon>Ecdysozoa</taxon>
        <taxon>Arthropoda</taxon>
        <taxon>Chelicerata</taxon>
        <taxon>Arachnida</taxon>
        <taxon>Acari</taxon>
        <taxon>Parasitiformes</taxon>
        <taxon>Ixodida</taxon>
        <taxon>Ixodoidea</taxon>
        <taxon>Ixodidae</taxon>
        <taxon>Hyalomminae</taxon>
        <taxon>Hyalomma</taxon>
    </lineage>
</organism>
<dbReference type="EMBL" id="CM023482">
    <property type="protein sequence ID" value="KAH6939627.1"/>
    <property type="molecule type" value="Genomic_DNA"/>
</dbReference>
<reference evidence="1" key="1">
    <citation type="submission" date="2020-05" db="EMBL/GenBank/DDBJ databases">
        <title>Large-scale comparative analyses of tick genomes elucidate their genetic diversity and vector capacities.</title>
        <authorList>
            <person name="Jia N."/>
            <person name="Wang J."/>
            <person name="Shi W."/>
            <person name="Du L."/>
            <person name="Sun Y."/>
            <person name="Zhan W."/>
            <person name="Jiang J."/>
            <person name="Wang Q."/>
            <person name="Zhang B."/>
            <person name="Ji P."/>
            <person name="Sakyi L.B."/>
            <person name="Cui X."/>
            <person name="Yuan T."/>
            <person name="Jiang B."/>
            <person name="Yang W."/>
            <person name="Lam T.T.-Y."/>
            <person name="Chang Q."/>
            <person name="Ding S."/>
            <person name="Wang X."/>
            <person name="Zhu J."/>
            <person name="Ruan X."/>
            <person name="Zhao L."/>
            <person name="Wei J."/>
            <person name="Que T."/>
            <person name="Du C."/>
            <person name="Cheng J."/>
            <person name="Dai P."/>
            <person name="Han X."/>
            <person name="Huang E."/>
            <person name="Gao Y."/>
            <person name="Liu J."/>
            <person name="Shao H."/>
            <person name="Ye R."/>
            <person name="Li L."/>
            <person name="Wei W."/>
            <person name="Wang X."/>
            <person name="Wang C."/>
            <person name="Yang T."/>
            <person name="Huo Q."/>
            <person name="Li W."/>
            <person name="Guo W."/>
            <person name="Chen H."/>
            <person name="Zhou L."/>
            <person name="Ni X."/>
            <person name="Tian J."/>
            <person name="Zhou Y."/>
            <person name="Sheng Y."/>
            <person name="Liu T."/>
            <person name="Pan Y."/>
            <person name="Xia L."/>
            <person name="Li J."/>
            <person name="Zhao F."/>
            <person name="Cao W."/>
        </authorList>
    </citation>
    <scope>NUCLEOTIDE SEQUENCE</scope>
    <source>
        <strain evidence="1">Hyas-2018</strain>
    </source>
</reference>
<protein>
    <submittedName>
        <fullName evidence="1">Uncharacterized protein</fullName>
    </submittedName>
</protein>
<dbReference type="Proteomes" id="UP000821845">
    <property type="component" value="Chromosome 2"/>
</dbReference>
<name>A0ACB7SZY8_HYAAI</name>
<evidence type="ECO:0000313" key="1">
    <source>
        <dbReference type="EMBL" id="KAH6939627.1"/>
    </source>
</evidence>
<proteinExistence type="predicted"/>
<evidence type="ECO:0000313" key="2">
    <source>
        <dbReference type="Proteomes" id="UP000821845"/>
    </source>
</evidence>
<keyword evidence="2" id="KW-1185">Reference proteome</keyword>
<gene>
    <name evidence="1" type="ORF">HPB50_019967</name>
</gene>